<keyword evidence="2" id="KW-0328">Glycosyltransferase</keyword>
<dbReference type="EMBL" id="JAESHT010000007">
    <property type="protein sequence ID" value="MBL3673848.1"/>
    <property type="molecule type" value="Genomic_DNA"/>
</dbReference>
<evidence type="ECO:0000256" key="1">
    <source>
        <dbReference type="ARBA" id="ARBA00006739"/>
    </source>
</evidence>
<keyword evidence="3" id="KW-0808">Transferase</keyword>
<keyword evidence="6" id="KW-1185">Reference proteome</keyword>
<evidence type="ECO:0000313" key="5">
    <source>
        <dbReference type="EMBL" id="MBL3673848.1"/>
    </source>
</evidence>
<evidence type="ECO:0000256" key="2">
    <source>
        <dbReference type="ARBA" id="ARBA00022676"/>
    </source>
</evidence>
<dbReference type="Pfam" id="PF00535">
    <property type="entry name" value="Glycos_transf_2"/>
    <property type="match status" value="1"/>
</dbReference>
<evidence type="ECO:0000313" key="6">
    <source>
        <dbReference type="Proteomes" id="UP000644749"/>
    </source>
</evidence>
<dbReference type="SUPFAM" id="SSF53448">
    <property type="entry name" value="Nucleotide-diphospho-sugar transferases"/>
    <property type="match status" value="1"/>
</dbReference>
<dbReference type="RefSeq" id="WP_191312274.1">
    <property type="nucleotide sequence ID" value="NZ_BNCL01000020.1"/>
</dbReference>
<protein>
    <submittedName>
        <fullName evidence="5">Glycosyltransferase</fullName>
    </submittedName>
</protein>
<dbReference type="Gene3D" id="3.90.550.10">
    <property type="entry name" value="Spore Coat Polysaccharide Biosynthesis Protein SpsA, Chain A"/>
    <property type="match status" value="1"/>
</dbReference>
<accession>A0ABS1S562</accession>
<evidence type="ECO:0000259" key="4">
    <source>
        <dbReference type="Pfam" id="PF00535"/>
    </source>
</evidence>
<sequence>MRPPAPWAILHIDLEQLPKRLEAPAGARGVVLYFRLRGMVLGLAHELPNAFPMARGDLARRAALATGDTVALLLGSGLRPIPPCEAGRYWTLSPVPDATSLDRLARLITARRAVTSNLEASIVICTRRRAADLDGCLASLLGEIAKGRDIVVVDNGPDPETEAVTRRNPGVRYVQEPRPGLSRARNAGIAVARGDVAVFVDDDVRPEPGWIEPLLAGFAPGVDVVCGLVLPETLGAEAQIAFQYDLGFGGMGHLPLMFDREFLDKTAGSPPVWDIGAGANMAVRRRRVLELGGFDERVGPGAAGGCGDDSEYWHRVLHAGGRIVYEPRSVVRHRHRDNWTDLKRQAYGYGFGHIVALFAQYGRQRDRRDLRRALLTMPLWLLGRALKAPVRRLAGKPDRLAGSWLRGYAGALAHLPLAFRAPPVSDHSLKAGADDV</sequence>
<comment type="caution">
    <text evidence="5">The sequence shown here is derived from an EMBL/GenBank/DDBJ whole genome shotgun (WGS) entry which is preliminary data.</text>
</comment>
<gene>
    <name evidence="5" type="ORF">JL111_10150</name>
</gene>
<evidence type="ECO:0000256" key="3">
    <source>
        <dbReference type="ARBA" id="ARBA00022679"/>
    </source>
</evidence>
<dbReference type="InterPro" id="IPR029044">
    <property type="entry name" value="Nucleotide-diphossugar_trans"/>
</dbReference>
<dbReference type="InterPro" id="IPR001173">
    <property type="entry name" value="Glyco_trans_2-like"/>
</dbReference>
<dbReference type="Proteomes" id="UP000644749">
    <property type="component" value="Unassembled WGS sequence"/>
</dbReference>
<feature type="domain" description="Glycosyltransferase 2-like" evidence="4">
    <location>
        <begin position="121"/>
        <end position="229"/>
    </location>
</feature>
<comment type="similarity">
    <text evidence="1">Belongs to the glycosyltransferase 2 family.</text>
</comment>
<organism evidence="5 6">
    <name type="scientific">Paracoccus aerius</name>
    <dbReference type="NCBI Taxonomy" id="1915382"/>
    <lineage>
        <taxon>Bacteria</taxon>
        <taxon>Pseudomonadati</taxon>
        <taxon>Pseudomonadota</taxon>
        <taxon>Alphaproteobacteria</taxon>
        <taxon>Rhodobacterales</taxon>
        <taxon>Paracoccaceae</taxon>
        <taxon>Paracoccus</taxon>
    </lineage>
</organism>
<dbReference type="PANTHER" id="PTHR43179:SF12">
    <property type="entry name" value="GALACTOFURANOSYLTRANSFERASE GLFT2"/>
    <property type="match status" value="1"/>
</dbReference>
<reference evidence="5 6" key="1">
    <citation type="submission" date="2021-01" db="EMBL/GenBank/DDBJ databases">
        <title>011410 draft genome.</title>
        <authorList>
            <person name="Lang L."/>
        </authorList>
    </citation>
    <scope>NUCLEOTIDE SEQUENCE [LARGE SCALE GENOMIC DNA]</scope>
    <source>
        <strain evidence="5 6">KCTC 42845</strain>
    </source>
</reference>
<dbReference type="PANTHER" id="PTHR43179">
    <property type="entry name" value="RHAMNOSYLTRANSFERASE WBBL"/>
    <property type="match status" value="1"/>
</dbReference>
<name>A0ABS1S562_9RHOB</name>
<proteinExistence type="inferred from homology"/>